<sequence length="191" mass="21490">MASSRLRRAFRYPDDSENDENAREELDEEEQERVINGLKTLHDRRNSEYIIIFTAIPVLTATIYIPTMLSSSFTNFERCLALTCVLSLLTTAHTMRSLPHQSLVVKGKRLVTNSNGLFQAQQLLLIINAACCVLLALLYLISASTKSWFKTEPITSLVPGAMLATVSIARRFMLSVDIKDLENLRYGYKGA</sequence>
<dbReference type="EMBL" id="KZ824269">
    <property type="protein sequence ID" value="RAL16554.1"/>
    <property type="molecule type" value="Genomic_DNA"/>
</dbReference>
<feature type="transmembrane region" description="Helical" evidence="2">
    <location>
        <begin position="118"/>
        <end position="141"/>
    </location>
</feature>
<dbReference type="OrthoDB" id="3358048at2759"/>
<name>A0A395IEG1_ASPHC</name>
<accession>A0A395IEG1</accession>
<dbReference type="Proteomes" id="UP000248961">
    <property type="component" value="Unassembled WGS sequence"/>
</dbReference>
<keyword evidence="2" id="KW-0472">Membrane</keyword>
<evidence type="ECO:0000256" key="2">
    <source>
        <dbReference type="SAM" id="Phobius"/>
    </source>
</evidence>
<evidence type="ECO:0000313" key="3">
    <source>
        <dbReference type="EMBL" id="RAL16554.1"/>
    </source>
</evidence>
<keyword evidence="2" id="KW-0812">Transmembrane</keyword>
<organism evidence="3 4">
    <name type="scientific">Aspergillus homomorphus (strain CBS 101889)</name>
    <dbReference type="NCBI Taxonomy" id="1450537"/>
    <lineage>
        <taxon>Eukaryota</taxon>
        <taxon>Fungi</taxon>
        <taxon>Dikarya</taxon>
        <taxon>Ascomycota</taxon>
        <taxon>Pezizomycotina</taxon>
        <taxon>Eurotiomycetes</taxon>
        <taxon>Eurotiomycetidae</taxon>
        <taxon>Eurotiales</taxon>
        <taxon>Aspergillaceae</taxon>
        <taxon>Aspergillus</taxon>
        <taxon>Aspergillus subgen. Circumdati</taxon>
    </lineage>
</organism>
<proteinExistence type="predicted"/>
<dbReference type="AlphaFoldDB" id="A0A395IEG1"/>
<keyword evidence="4" id="KW-1185">Reference proteome</keyword>
<dbReference type="VEuPathDB" id="FungiDB:BO97DRAFT_402944"/>
<feature type="compositionally biased region" description="Basic residues" evidence="1">
    <location>
        <begin position="1"/>
        <end position="10"/>
    </location>
</feature>
<evidence type="ECO:0000256" key="1">
    <source>
        <dbReference type="SAM" id="MobiDB-lite"/>
    </source>
</evidence>
<keyword evidence="2" id="KW-1133">Transmembrane helix</keyword>
<reference evidence="3 4" key="1">
    <citation type="submission" date="2018-02" db="EMBL/GenBank/DDBJ databases">
        <title>The genomes of Aspergillus section Nigri reveals drivers in fungal speciation.</title>
        <authorList>
            <consortium name="DOE Joint Genome Institute"/>
            <person name="Vesth T.C."/>
            <person name="Nybo J."/>
            <person name="Theobald S."/>
            <person name="Brandl J."/>
            <person name="Frisvad J.C."/>
            <person name="Nielsen K.F."/>
            <person name="Lyhne E.K."/>
            <person name="Kogle M.E."/>
            <person name="Kuo A."/>
            <person name="Riley R."/>
            <person name="Clum A."/>
            <person name="Nolan M."/>
            <person name="Lipzen A."/>
            <person name="Salamov A."/>
            <person name="Henrissat B."/>
            <person name="Wiebenga A."/>
            <person name="De vries R.P."/>
            <person name="Grigoriev I.V."/>
            <person name="Mortensen U.H."/>
            <person name="Andersen M.R."/>
            <person name="Baker S.E."/>
        </authorList>
    </citation>
    <scope>NUCLEOTIDE SEQUENCE [LARGE SCALE GENOMIC DNA]</scope>
    <source>
        <strain evidence="3 4">CBS 101889</strain>
    </source>
</reference>
<gene>
    <name evidence="3" type="ORF">BO97DRAFT_402944</name>
</gene>
<dbReference type="RefSeq" id="XP_025555708.1">
    <property type="nucleotide sequence ID" value="XM_025694627.1"/>
</dbReference>
<protein>
    <submittedName>
        <fullName evidence="3">Uncharacterized protein</fullName>
    </submittedName>
</protein>
<feature type="region of interest" description="Disordered" evidence="1">
    <location>
        <begin position="1"/>
        <end position="29"/>
    </location>
</feature>
<dbReference type="GeneID" id="37198916"/>
<evidence type="ECO:0000313" key="4">
    <source>
        <dbReference type="Proteomes" id="UP000248961"/>
    </source>
</evidence>
<feature type="transmembrane region" description="Helical" evidence="2">
    <location>
        <begin position="49"/>
        <end position="67"/>
    </location>
</feature>